<sequence>MIVVCTFDIHCYRFPKDETRRLIWIDSLNIKVVVKEWHRICSLHFSPDHFTFSNERKILKLDAIPIIYLNILKEVKNVVGSCETSIEHDEFLISNSY</sequence>
<accession>A0A6G0VI37</accession>
<dbReference type="SMART" id="SM00980">
    <property type="entry name" value="THAP"/>
    <property type="match status" value="1"/>
</dbReference>
<dbReference type="SMART" id="SM00692">
    <property type="entry name" value="DM3"/>
    <property type="match status" value="1"/>
</dbReference>
<dbReference type="PANTHER" id="PTHR46600">
    <property type="entry name" value="THAP DOMAIN-CONTAINING"/>
    <property type="match status" value="1"/>
</dbReference>
<dbReference type="Gene3D" id="6.20.210.20">
    <property type="entry name" value="THAP domain"/>
    <property type="match status" value="1"/>
</dbReference>
<protein>
    <submittedName>
        <fullName evidence="7">Zinc finger protein 436</fullName>
    </submittedName>
</protein>
<proteinExistence type="predicted"/>
<evidence type="ECO:0000256" key="4">
    <source>
        <dbReference type="ARBA" id="ARBA00023125"/>
    </source>
</evidence>
<evidence type="ECO:0000313" key="7">
    <source>
        <dbReference type="EMBL" id="KAF0685951.1"/>
    </source>
</evidence>
<name>A0A6G0VI37_APHCR</name>
<keyword evidence="1" id="KW-0479">Metal-binding</keyword>
<keyword evidence="2 5" id="KW-0863">Zinc-finger</keyword>
<comment type="caution">
    <text evidence="7">The sequence shown here is derived from an EMBL/GenBank/DDBJ whole genome shotgun (WGS) entry which is preliminary data.</text>
</comment>
<reference evidence="7 8" key="1">
    <citation type="submission" date="2019-08" db="EMBL/GenBank/DDBJ databases">
        <title>Whole genome of Aphis craccivora.</title>
        <authorList>
            <person name="Voronova N.V."/>
            <person name="Shulinski R.S."/>
            <person name="Bandarenka Y.V."/>
            <person name="Zhorov D.G."/>
            <person name="Warner D."/>
        </authorList>
    </citation>
    <scope>NUCLEOTIDE SEQUENCE [LARGE SCALE GENOMIC DNA]</scope>
    <source>
        <strain evidence="7">180601</strain>
        <tissue evidence="7">Whole Body</tissue>
    </source>
</reference>
<evidence type="ECO:0000256" key="2">
    <source>
        <dbReference type="ARBA" id="ARBA00022771"/>
    </source>
</evidence>
<evidence type="ECO:0000256" key="5">
    <source>
        <dbReference type="PROSITE-ProRule" id="PRU00309"/>
    </source>
</evidence>
<dbReference type="PROSITE" id="PS50950">
    <property type="entry name" value="ZF_THAP"/>
    <property type="match status" value="1"/>
</dbReference>
<dbReference type="GO" id="GO:0043565">
    <property type="term" value="F:sequence-specific DNA binding"/>
    <property type="evidence" value="ECO:0007669"/>
    <property type="project" value="InterPro"/>
</dbReference>
<dbReference type="EMBL" id="VUJU01016947">
    <property type="protein sequence ID" value="KAF0685951.1"/>
    <property type="molecule type" value="Genomic_DNA"/>
</dbReference>
<evidence type="ECO:0000313" key="8">
    <source>
        <dbReference type="Proteomes" id="UP000478052"/>
    </source>
</evidence>
<keyword evidence="8" id="KW-1185">Reference proteome</keyword>
<dbReference type="SUPFAM" id="SSF57716">
    <property type="entry name" value="Glucocorticoid receptor-like (DNA-binding domain)"/>
    <property type="match status" value="1"/>
</dbReference>
<keyword evidence="4 5" id="KW-0238">DNA-binding</keyword>
<gene>
    <name evidence="7" type="ORF">FWK35_00034300</name>
</gene>
<keyword evidence="3" id="KW-0862">Zinc</keyword>
<dbReference type="OrthoDB" id="6574722at2759"/>
<evidence type="ECO:0000256" key="1">
    <source>
        <dbReference type="ARBA" id="ARBA00022723"/>
    </source>
</evidence>
<evidence type="ECO:0000256" key="3">
    <source>
        <dbReference type="ARBA" id="ARBA00022833"/>
    </source>
</evidence>
<dbReference type="AlphaFoldDB" id="A0A6G0VI37"/>
<dbReference type="PANTHER" id="PTHR46600:SF11">
    <property type="entry name" value="THAP DOMAIN-CONTAINING PROTEIN 10"/>
    <property type="match status" value="1"/>
</dbReference>
<dbReference type="GO" id="GO:0008270">
    <property type="term" value="F:zinc ion binding"/>
    <property type="evidence" value="ECO:0007669"/>
    <property type="project" value="UniProtKB-KW"/>
</dbReference>
<dbReference type="Proteomes" id="UP000478052">
    <property type="component" value="Unassembled WGS sequence"/>
</dbReference>
<dbReference type="InterPro" id="IPR038441">
    <property type="entry name" value="THAP_Znf_sf"/>
</dbReference>
<dbReference type="InterPro" id="IPR006612">
    <property type="entry name" value="THAP_Znf"/>
</dbReference>
<dbReference type="InterPro" id="IPR026516">
    <property type="entry name" value="THAP1/10"/>
</dbReference>
<evidence type="ECO:0000259" key="6">
    <source>
        <dbReference type="PROSITE" id="PS50950"/>
    </source>
</evidence>
<dbReference type="Pfam" id="PF05485">
    <property type="entry name" value="THAP"/>
    <property type="match status" value="1"/>
</dbReference>
<organism evidence="7 8">
    <name type="scientific">Aphis craccivora</name>
    <name type="common">Cowpea aphid</name>
    <dbReference type="NCBI Taxonomy" id="307492"/>
    <lineage>
        <taxon>Eukaryota</taxon>
        <taxon>Metazoa</taxon>
        <taxon>Ecdysozoa</taxon>
        <taxon>Arthropoda</taxon>
        <taxon>Hexapoda</taxon>
        <taxon>Insecta</taxon>
        <taxon>Pterygota</taxon>
        <taxon>Neoptera</taxon>
        <taxon>Paraneoptera</taxon>
        <taxon>Hemiptera</taxon>
        <taxon>Sternorrhyncha</taxon>
        <taxon>Aphidomorpha</taxon>
        <taxon>Aphidoidea</taxon>
        <taxon>Aphididae</taxon>
        <taxon>Aphidini</taxon>
        <taxon>Aphis</taxon>
        <taxon>Aphis</taxon>
    </lineage>
</organism>
<feature type="domain" description="THAP-type" evidence="6">
    <location>
        <begin position="1"/>
        <end position="68"/>
    </location>
</feature>